<gene>
    <name evidence="2" type="ORF">KJ970_17115</name>
</gene>
<comment type="caution">
    <text evidence="2">The sequence shown here is derived from an EMBL/GenBank/DDBJ whole genome shotgun (WGS) entry which is preliminary data.</text>
</comment>
<dbReference type="Proteomes" id="UP000777784">
    <property type="component" value="Unassembled WGS sequence"/>
</dbReference>
<dbReference type="AlphaFoldDB" id="A0A948RZQ9"/>
<protein>
    <submittedName>
        <fullName evidence="2">Pilus assembly PilX N-terminal domain-containing protein</fullName>
    </submittedName>
</protein>
<name>A0A948RZQ9_UNCEI</name>
<accession>A0A948RZQ9</accession>
<proteinExistence type="predicted"/>
<dbReference type="EMBL" id="JAHJDP010000097">
    <property type="protein sequence ID" value="MBU2692638.1"/>
    <property type="molecule type" value="Genomic_DNA"/>
</dbReference>
<evidence type="ECO:0000313" key="2">
    <source>
        <dbReference type="EMBL" id="MBU2692638.1"/>
    </source>
</evidence>
<keyword evidence="1" id="KW-1133">Transmembrane helix</keyword>
<sequence>MKRLKHPLGHHGKGFALLTVMIFILVILIAGVSFFAMTSYETKSALYRQKSSEAFLLADGAIERARAKFLEDRSWRTGWVDEPAGRGSYDLTVTDTTFGGHSNVVQLLATGDVLDAQRRIEVMAEVPPSIYGLSMLIMGDADVGGNFCLNGDAHVNGDPDFGPHDSHLACDYSYTSGFIITPPPIYTDPGHFPDATYYNVRAAKDGSKYYARIFTGDGTEITSSCGDSCQSVISYNSGQKTFTYDFDNNATITAYFDDATGVFKRNAGDVGVVVNFGEVPIVDPPGILGVTSLIFDGNSSTTIHATIIGARFTGVTESDRIDYNYWIGAVVEVSQVIFEPYYGIAMIAYDVDKNGSALVQIGTTTWPALLYVTRDIDRINSNFALVGSLVCLRDLVTTGGPDVTYNGGFIPNLPGYLEEEWPGGVSGTLKILNWREIAALAN</sequence>
<evidence type="ECO:0000256" key="1">
    <source>
        <dbReference type="SAM" id="Phobius"/>
    </source>
</evidence>
<keyword evidence="1" id="KW-0812">Transmembrane</keyword>
<keyword evidence="1" id="KW-0472">Membrane</keyword>
<feature type="transmembrane region" description="Helical" evidence="1">
    <location>
        <begin position="12"/>
        <end position="37"/>
    </location>
</feature>
<evidence type="ECO:0000313" key="3">
    <source>
        <dbReference type="Proteomes" id="UP000777784"/>
    </source>
</evidence>
<reference evidence="2" key="1">
    <citation type="submission" date="2021-05" db="EMBL/GenBank/DDBJ databases">
        <title>Energy efficiency and biological interactions define the core microbiome of deep oligotrophic groundwater.</title>
        <authorList>
            <person name="Mehrshad M."/>
            <person name="Lopez-Fernandez M."/>
            <person name="Bell E."/>
            <person name="Bernier-Latmani R."/>
            <person name="Bertilsson S."/>
            <person name="Dopson M."/>
        </authorList>
    </citation>
    <scope>NUCLEOTIDE SEQUENCE</scope>
    <source>
        <strain evidence="2">Modern_marine.mb.64</strain>
    </source>
</reference>
<organism evidence="2 3">
    <name type="scientific">Eiseniibacteriota bacterium</name>
    <dbReference type="NCBI Taxonomy" id="2212470"/>
    <lineage>
        <taxon>Bacteria</taxon>
        <taxon>Candidatus Eiseniibacteriota</taxon>
    </lineage>
</organism>